<keyword evidence="5" id="KW-0408">Iron</keyword>
<evidence type="ECO:0000313" key="9">
    <source>
        <dbReference type="Proteomes" id="UP000004295"/>
    </source>
</evidence>
<keyword evidence="2" id="KW-0004">4Fe-4S</keyword>
<evidence type="ECO:0000256" key="3">
    <source>
        <dbReference type="ARBA" id="ARBA00022691"/>
    </source>
</evidence>
<dbReference type="SFLD" id="SFLDS00029">
    <property type="entry name" value="Radical_SAM"/>
    <property type="match status" value="1"/>
</dbReference>
<dbReference type="InterPro" id="IPR017200">
    <property type="entry name" value="PqqE-like"/>
</dbReference>
<dbReference type="InterPro" id="IPR058240">
    <property type="entry name" value="rSAM_sf"/>
</dbReference>
<evidence type="ECO:0000256" key="5">
    <source>
        <dbReference type="ARBA" id="ARBA00023004"/>
    </source>
</evidence>
<evidence type="ECO:0000256" key="2">
    <source>
        <dbReference type="ARBA" id="ARBA00022485"/>
    </source>
</evidence>
<dbReference type="InterPro" id="IPR050377">
    <property type="entry name" value="Radical_SAM_PqqE_MftC-like"/>
</dbReference>
<dbReference type="InterPro" id="IPR023885">
    <property type="entry name" value="4Fe4S-binding_SPASM_dom"/>
</dbReference>
<dbReference type="SFLD" id="SFLDG01067">
    <property type="entry name" value="SPASM/twitch_domain_containing"/>
    <property type="match status" value="1"/>
</dbReference>
<dbReference type="GO" id="GO:0046872">
    <property type="term" value="F:metal ion binding"/>
    <property type="evidence" value="ECO:0007669"/>
    <property type="project" value="UniProtKB-KW"/>
</dbReference>
<feature type="domain" description="Radical SAM core" evidence="7">
    <location>
        <begin position="27"/>
        <end position="241"/>
    </location>
</feature>
<dbReference type="Gene3D" id="3.20.20.70">
    <property type="entry name" value="Aldolase class I"/>
    <property type="match status" value="1"/>
</dbReference>
<dbReference type="RefSeq" id="WP_004332597.1">
    <property type="nucleotide sequence ID" value="NZ_ACNN01000007.1"/>
</dbReference>
<dbReference type="eggNOG" id="COG0535">
    <property type="taxonomic scope" value="Bacteria"/>
</dbReference>
<dbReference type="PIRSF" id="PIRSF037420">
    <property type="entry name" value="PQQ_syn_pqqE"/>
    <property type="match status" value="1"/>
</dbReference>
<reference evidence="8 9" key="1">
    <citation type="submission" date="2009-04" db="EMBL/GenBank/DDBJ databases">
        <authorList>
            <person name="Sebastian Y."/>
            <person name="Madupu R."/>
            <person name="Durkin A.S."/>
            <person name="Torralba M."/>
            <person name="Methe B."/>
            <person name="Sutton G.G."/>
            <person name="Strausberg R.L."/>
            <person name="Nelson K.E."/>
        </authorList>
    </citation>
    <scope>NUCLEOTIDE SEQUENCE [LARGE SCALE GENOMIC DNA]</scope>
    <source>
        <strain evidence="9">ATCC 35406 / BCRC 14492 / JCM 8526 / NCTC 13058 / HG 370</strain>
    </source>
</reference>
<dbReference type="SUPFAM" id="SSF102114">
    <property type="entry name" value="Radical SAM enzymes"/>
    <property type="match status" value="1"/>
</dbReference>
<dbReference type="InterPro" id="IPR026404">
    <property type="entry name" value="rSAM_w_lipo"/>
</dbReference>
<evidence type="ECO:0000256" key="6">
    <source>
        <dbReference type="ARBA" id="ARBA00023014"/>
    </source>
</evidence>
<evidence type="ECO:0000256" key="4">
    <source>
        <dbReference type="ARBA" id="ARBA00022723"/>
    </source>
</evidence>
<protein>
    <submittedName>
        <fullName evidence="8">Radical SAM domain protein</fullName>
    </submittedName>
</protein>
<evidence type="ECO:0000313" key="8">
    <source>
        <dbReference type="EMBL" id="EEN83484.1"/>
    </source>
</evidence>
<proteinExistence type="predicted"/>
<dbReference type="GO" id="GO:0051539">
    <property type="term" value="F:4 iron, 4 sulfur cluster binding"/>
    <property type="evidence" value="ECO:0007669"/>
    <property type="project" value="UniProtKB-KW"/>
</dbReference>
<comment type="caution">
    <text evidence="8">The sequence shown here is derived from an EMBL/GenBank/DDBJ whole genome shotgun (WGS) entry which is preliminary data.</text>
</comment>
<keyword evidence="6" id="KW-0411">Iron-sulfur</keyword>
<dbReference type="InterPro" id="IPR007197">
    <property type="entry name" value="rSAM"/>
</dbReference>
<dbReference type="GeneID" id="93364950"/>
<gene>
    <name evidence="8" type="ORF">POREN0001_0592</name>
</gene>
<dbReference type="AlphaFoldDB" id="C3J8S2"/>
<evidence type="ECO:0000256" key="1">
    <source>
        <dbReference type="ARBA" id="ARBA00001966"/>
    </source>
</evidence>
<dbReference type="Pfam" id="PF13186">
    <property type="entry name" value="SPASM"/>
    <property type="match status" value="1"/>
</dbReference>
<keyword evidence="3" id="KW-0949">S-adenosyl-L-methionine</keyword>
<dbReference type="NCBIfam" id="TIGR04133">
    <property type="entry name" value="rSAM_w_lipo"/>
    <property type="match status" value="1"/>
</dbReference>
<organism evidence="8 9">
    <name type="scientific">Porphyromonas endodontalis (strain ATCC 35406 / DSM 24491 / JCM 8526 / CCUG 16442 / BCRC 14492 / NCTC 13058 / HG 370)</name>
    <name type="common">Bacteroides endodontalis</name>
    <dbReference type="NCBI Taxonomy" id="553175"/>
    <lineage>
        <taxon>Bacteria</taxon>
        <taxon>Pseudomonadati</taxon>
        <taxon>Bacteroidota</taxon>
        <taxon>Bacteroidia</taxon>
        <taxon>Bacteroidales</taxon>
        <taxon>Porphyromonadaceae</taxon>
        <taxon>Porphyromonas</taxon>
    </lineage>
</organism>
<dbReference type="InterPro" id="IPR013785">
    <property type="entry name" value="Aldolase_TIM"/>
</dbReference>
<dbReference type="STRING" id="553175.POREN0001_0592"/>
<dbReference type="PROSITE" id="PS51918">
    <property type="entry name" value="RADICAL_SAM"/>
    <property type="match status" value="1"/>
</dbReference>
<accession>C3J8S2</accession>
<dbReference type="Proteomes" id="UP000004295">
    <property type="component" value="Unassembled WGS sequence"/>
</dbReference>
<dbReference type="EMBL" id="ACNN01000007">
    <property type="protein sequence ID" value="EEN83484.1"/>
    <property type="molecule type" value="Genomic_DNA"/>
</dbReference>
<comment type="cofactor">
    <cofactor evidence="1">
        <name>[4Fe-4S] cluster</name>
        <dbReference type="ChEBI" id="CHEBI:49883"/>
    </cofactor>
</comment>
<name>C3J8S2_POREA</name>
<dbReference type="CDD" id="cd01335">
    <property type="entry name" value="Radical_SAM"/>
    <property type="match status" value="1"/>
</dbReference>
<dbReference type="PANTHER" id="PTHR11228:SF7">
    <property type="entry name" value="PQQA PEPTIDE CYCLASE"/>
    <property type="match status" value="1"/>
</dbReference>
<sequence>MSGSKISFRQRISLEAHRSYRRKCVAEHKLNTLFWECTLKCNLACKHCGSDCHVDSDAKELSGEEFLRVVDSITPHVDPHKVLVIFTGGEALVRQDLDAIGLELYRRGYPWGLVTNGMLLNEERLESLLRSGLHSLTISLDGFEEAHNYLRGHHLSFARASHAVELMAKTEQVRWDVVTCVNPMNFGYLAEFRDYLIGLGLKEWRLFTIFPVGRAAEDPNLQLSDVDFYRLMEFIRDTNREGRIAASYGCEGFLGGFEGEVRPHPYTCYAGVEVASILCDGTISACPSIRFDYKQGNVREDDFWTVWQNRFLPYRDRSWARQGQCAECLQWRYCEGNGMHLHDDEGKLLFCHHQRLLRAEASLKKK</sequence>
<dbReference type="GO" id="GO:0003824">
    <property type="term" value="F:catalytic activity"/>
    <property type="evidence" value="ECO:0007669"/>
    <property type="project" value="InterPro"/>
</dbReference>
<dbReference type="PANTHER" id="PTHR11228">
    <property type="entry name" value="RADICAL SAM DOMAIN PROTEIN"/>
    <property type="match status" value="1"/>
</dbReference>
<dbReference type="Pfam" id="PF04055">
    <property type="entry name" value="Radical_SAM"/>
    <property type="match status" value="1"/>
</dbReference>
<dbReference type="SFLD" id="SFLDG01386">
    <property type="entry name" value="main_SPASM_domain-containing"/>
    <property type="match status" value="1"/>
</dbReference>
<evidence type="ECO:0000259" key="7">
    <source>
        <dbReference type="PROSITE" id="PS51918"/>
    </source>
</evidence>
<keyword evidence="4" id="KW-0479">Metal-binding</keyword>
<keyword evidence="9" id="KW-1185">Reference proteome</keyword>